<gene>
    <name evidence="2" type="ORF">pT33G-1_24</name>
</gene>
<dbReference type="InterPro" id="IPR041698">
    <property type="entry name" value="Methyltransf_25"/>
</dbReference>
<dbReference type="Gene3D" id="2.20.25.110">
    <property type="entry name" value="S-adenosyl-L-methionine-dependent methyltransferases"/>
    <property type="match status" value="1"/>
</dbReference>
<dbReference type="InterPro" id="IPR029063">
    <property type="entry name" value="SAM-dependent_MTases_sf"/>
</dbReference>
<dbReference type="SUPFAM" id="SSF53335">
    <property type="entry name" value="S-adenosyl-L-methionine-dependent methyltransferases"/>
    <property type="match status" value="1"/>
</dbReference>
<dbReference type="Gene3D" id="3.40.50.150">
    <property type="entry name" value="Vaccinia Virus protein VP39"/>
    <property type="match status" value="1"/>
</dbReference>
<organism evidence="2">
    <name type="scientific">Staphylococcus lugdunensis</name>
    <dbReference type="NCBI Taxonomy" id="28035"/>
    <lineage>
        <taxon>Bacteria</taxon>
        <taxon>Bacillati</taxon>
        <taxon>Bacillota</taxon>
        <taxon>Bacilli</taxon>
        <taxon>Bacillales</taxon>
        <taxon>Staphylococcaceae</taxon>
        <taxon>Staphylococcus</taxon>
    </lineage>
</organism>
<dbReference type="CDD" id="cd02440">
    <property type="entry name" value="AdoMet_MTases"/>
    <property type="match status" value="1"/>
</dbReference>
<keyword evidence="2" id="KW-0489">Methyltransferase</keyword>
<sequence length="253" mass="29967">MERAIMNRLNTNYFDNFYIDWQNNEISENYVEFCQKQINNLSHIVPSLKKEKRKIIDTCCGCGFHSKFLIDKGHHVISFDKSEEMLNFAYKKNGILGKRQSLDEEFPENHVDLILNLNTSIGYKKNDLKNLLRNSYTSLKKGGILIIDLMNPAFFYKNFEEQMIFNFKDYEVNQTIKINKIYNSIVSTWDVYKNNEYSKDLSRELKFKLYTTNDIICSSLYYNFTLSNISFYGDMKGNEFHENSPRLIVKITK</sequence>
<keyword evidence="2" id="KW-0614">Plasmid</keyword>
<accession>A0A1B1UXV7</accession>
<evidence type="ECO:0000313" key="2">
    <source>
        <dbReference type="EMBL" id="ANW07912.1"/>
    </source>
</evidence>
<dbReference type="Pfam" id="PF13649">
    <property type="entry name" value="Methyltransf_25"/>
    <property type="match status" value="1"/>
</dbReference>
<evidence type="ECO:0000259" key="1">
    <source>
        <dbReference type="Pfam" id="PF13649"/>
    </source>
</evidence>
<reference evidence="2" key="1">
    <citation type="journal article" date="2016" name="Antimicrob. Agents Chemother.">
        <title>Emergence of ileS2-Carrying, Multidrug-Resistant Plasmids in Staphylococcus lugdunensis.</title>
        <authorList>
            <person name="Ho P.L."/>
            <person name="Liu M.C."/>
            <person name="Chow K.H."/>
            <person name="Tse C.W."/>
            <person name="Lo W.U."/>
            <person name="Mak S.K."/>
            <person name="Lo W.K."/>
        </authorList>
    </citation>
    <scope>NUCLEOTIDE SEQUENCE</scope>
    <source>
        <strain evidence="2">Tlug33G-4</strain>
        <plasmid evidence="2">pT33G-1</plasmid>
    </source>
</reference>
<geneLocation type="plasmid" evidence="2">
    <name>pT33G-1</name>
</geneLocation>
<name>A0A1B1UXV7_STALU</name>
<feature type="domain" description="Methyltransferase" evidence="1">
    <location>
        <begin position="55"/>
        <end position="143"/>
    </location>
</feature>
<dbReference type="EMBL" id="KU882683">
    <property type="protein sequence ID" value="ANW07912.1"/>
    <property type="molecule type" value="Genomic_DNA"/>
</dbReference>
<keyword evidence="2" id="KW-0808">Transferase</keyword>
<dbReference type="RefSeq" id="WP_002440493.1">
    <property type="nucleotide sequence ID" value="NZ_KU882681.1"/>
</dbReference>
<dbReference type="GO" id="GO:0008168">
    <property type="term" value="F:methyltransferase activity"/>
    <property type="evidence" value="ECO:0007669"/>
    <property type="project" value="UniProtKB-KW"/>
</dbReference>
<dbReference type="AlphaFoldDB" id="A0A1B1UXV7"/>
<protein>
    <submittedName>
        <fullName evidence="2">Methyltransferase</fullName>
    </submittedName>
</protein>
<proteinExistence type="predicted"/>
<dbReference type="GO" id="GO:0032259">
    <property type="term" value="P:methylation"/>
    <property type="evidence" value="ECO:0007669"/>
    <property type="project" value="UniProtKB-KW"/>
</dbReference>